<dbReference type="AlphaFoldDB" id="A0A4Y9Z6W6"/>
<feature type="region of interest" description="Disordered" evidence="1">
    <location>
        <begin position="1"/>
        <end position="34"/>
    </location>
</feature>
<evidence type="ECO:0000256" key="1">
    <source>
        <dbReference type="SAM" id="MobiDB-lite"/>
    </source>
</evidence>
<dbReference type="OrthoDB" id="3270369at2759"/>
<keyword evidence="4" id="KW-1185">Reference proteome</keyword>
<feature type="region of interest" description="Disordered" evidence="1">
    <location>
        <begin position="184"/>
        <end position="212"/>
    </location>
</feature>
<evidence type="ECO:0000256" key="2">
    <source>
        <dbReference type="SAM" id="Phobius"/>
    </source>
</evidence>
<comment type="caution">
    <text evidence="3">The sequence shown here is derived from an EMBL/GenBank/DDBJ whole genome shotgun (WGS) entry which is preliminary data.</text>
</comment>
<keyword evidence="2" id="KW-1133">Transmembrane helix</keyword>
<dbReference type="EMBL" id="SEOQ01000134">
    <property type="protein sequence ID" value="TFY69588.1"/>
    <property type="molecule type" value="Genomic_DNA"/>
</dbReference>
<feature type="compositionally biased region" description="Low complexity" evidence="1">
    <location>
        <begin position="1"/>
        <end position="30"/>
    </location>
</feature>
<feature type="compositionally biased region" description="Pro residues" evidence="1">
    <location>
        <begin position="113"/>
        <end position="123"/>
    </location>
</feature>
<reference evidence="3 4" key="1">
    <citation type="submission" date="2019-02" db="EMBL/GenBank/DDBJ databases">
        <title>Genome sequencing of the rare red list fungi Dentipellis fragilis.</title>
        <authorList>
            <person name="Buettner E."/>
            <person name="Kellner H."/>
        </authorList>
    </citation>
    <scope>NUCLEOTIDE SEQUENCE [LARGE SCALE GENOMIC DNA]</scope>
    <source>
        <strain evidence="3 4">DSM 105465</strain>
    </source>
</reference>
<gene>
    <name evidence="3" type="ORF">EVG20_g3112</name>
</gene>
<feature type="transmembrane region" description="Helical" evidence="2">
    <location>
        <begin position="44"/>
        <end position="63"/>
    </location>
</feature>
<proteinExistence type="predicted"/>
<evidence type="ECO:0000313" key="4">
    <source>
        <dbReference type="Proteomes" id="UP000298327"/>
    </source>
</evidence>
<keyword evidence="2" id="KW-0472">Membrane</keyword>
<feature type="region of interest" description="Disordered" evidence="1">
    <location>
        <begin position="102"/>
        <end position="123"/>
    </location>
</feature>
<accession>A0A4Y9Z6W6</accession>
<evidence type="ECO:0000313" key="3">
    <source>
        <dbReference type="EMBL" id="TFY69588.1"/>
    </source>
</evidence>
<sequence>MDSPDPVMPSPSTSTTSASSESSPSQSSSSIADYHTNTGDSSTTLTFLLIFLAIFVVFMGTVVGGRRAFARRRAAAEEARMGEERRAREDQRPMMWDPVSAWVDSPPRRRPPTHSPPPGFHLPSPAPIPYALDHNVMMSQAWFRGIYPLEAPASSSDAHPRTPTPPPILEPPKLHVSVLIRMPSPNRARSQPDAEVGPEEEETSEPGRSKVLGEDGEYMIGLADMPASILEPEVRDSSGNSSDIRAQVAHQTNWLRGLAHENI</sequence>
<dbReference type="Proteomes" id="UP000298327">
    <property type="component" value="Unassembled WGS sequence"/>
</dbReference>
<organism evidence="3 4">
    <name type="scientific">Dentipellis fragilis</name>
    <dbReference type="NCBI Taxonomy" id="205917"/>
    <lineage>
        <taxon>Eukaryota</taxon>
        <taxon>Fungi</taxon>
        <taxon>Dikarya</taxon>
        <taxon>Basidiomycota</taxon>
        <taxon>Agaricomycotina</taxon>
        <taxon>Agaricomycetes</taxon>
        <taxon>Russulales</taxon>
        <taxon>Hericiaceae</taxon>
        <taxon>Dentipellis</taxon>
    </lineage>
</organism>
<name>A0A4Y9Z6W6_9AGAM</name>
<keyword evidence="2" id="KW-0812">Transmembrane</keyword>
<protein>
    <submittedName>
        <fullName evidence="3">Uncharacterized protein</fullName>
    </submittedName>
</protein>